<evidence type="ECO:0008006" key="4">
    <source>
        <dbReference type="Google" id="ProtNLM"/>
    </source>
</evidence>
<organism evidence="2 3">
    <name type="scientific">Halopiger xanaduensis (strain DSM 18323 / JCM 14033 / SH-6)</name>
    <dbReference type="NCBI Taxonomy" id="797210"/>
    <lineage>
        <taxon>Archaea</taxon>
        <taxon>Methanobacteriati</taxon>
        <taxon>Methanobacteriota</taxon>
        <taxon>Stenosarchaea group</taxon>
        <taxon>Halobacteria</taxon>
        <taxon>Halobacteriales</taxon>
        <taxon>Natrialbaceae</taxon>
        <taxon>Halopiger</taxon>
    </lineage>
</organism>
<gene>
    <name evidence="2" type="ordered locus">Halxa_0333</name>
</gene>
<dbReference type="HOGENOM" id="CLU_069530_0_0_2"/>
<proteinExistence type="predicted"/>
<accession>F8DD49</accession>
<dbReference type="AlphaFoldDB" id="F8DD49"/>
<dbReference type="SUPFAM" id="SSF53649">
    <property type="entry name" value="Alkaline phosphatase-like"/>
    <property type="match status" value="1"/>
</dbReference>
<dbReference type="InterPro" id="IPR017850">
    <property type="entry name" value="Alkaline_phosphatase_core_sf"/>
</dbReference>
<geneLocation type="plasmid" evidence="2 3">
    <name>pHALXA01</name>
</geneLocation>
<dbReference type="OrthoDB" id="100846at2157"/>
<dbReference type="Gene3D" id="3.40.720.10">
    <property type="entry name" value="Alkaline Phosphatase, subunit A"/>
    <property type="match status" value="1"/>
</dbReference>
<reference evidence="3" key="1">
    <citation type="journal article" date="2012" name="Stand. Genomic Sci.">
        <title>Complete genome sequence of Halopiger xanaduensis type strain (SH-6(T)).</title>
        <authorList>
            <person name="Anderson I."/>
            <person name="Tindall B.J."/>
            <person name="Rohde M."/>
            <person name="Lucas S."/>
            <person name="Han J."/>
            <person name="Lapidus A."/>
            <person name="Cheng J.F."/>
            <person name="Goodwin L."/>
            <person name="Pitluck S."/>
            <person name="Peters L."/>
            <person name="Pati A."/>
            <person name="Mikhailova N."/>
            <person name="Pagani I."/>
            <person name="Teshima H."/>
            <person name="Han C."/>
            <person name="Tapia R."/>
            <person name="Land M."/>
            <person name="Woyke T."/>
            <person name="Klenk H.P."/>
            <person name="Kyrpides N."/>
            <person name="Ivanova N."/>
        </authorList>
    </citation>
    <scope>NUCLEOTIDE SEQUENCE [LARGE SCALE GENOMIC DNA]</scope>
    <source>
        <strain evidence="3">DSM 18323 / JCM 14033 / SH-6</strain>
        <plasmid evidence="3">Plasmid pHALXA01</plasmid>
    </source>
</reference>
<protein>
    <recommendedName>
        <fullName evidence="4">Sulfatase</fullName>
    </recommendedName>
</protein>
<evidence type="ECO:0000256" key="1">
    <source>
        <dbReference type="SAM" id="MobiDB-lite"/>
    </source>
</evidence>
<feature type="region of interest" description="Disordered" evidence="1">
    <location>
        <begin position="261"/>
        <end position="290"/>
    </location>
</feature>
<evidence type="ECO:0000313" key="3">
    <source>
        <dbReference type="Proteomes" id="UP000006794"/>
    </source>
</evidence>
<keyword evidence="2" id="KW-0614">Plasmid</keyword>
<keyword evidence="3" id="KW-1185">Reference proteome</keyword>
<dbReference type="GeneID" id="10795204"/>
<sequence>MTVNSKFTYVSQAHDYNRSGVDVMDEDWDTLIILDACRYDIFAEHHDLPGKLESRISRGGGTVEFLRGNFRDRELPDTVYVTATPQISRLQSELNVEFHDIVDVWTDRWDNDIQNVPPDEMTDAARDALEKYPNKRLIIHYNQPHGPFLGPTAEELVIGPNREADPSLLEFLTYELKHDLVTAEDWRAALRETFEIVHDYVAELLEEIDGKTVVTADHGEMLGERGSPIPISYCGHQIGIHHDALVKVPWLVYESGDRREIESGEKTESGSQDYADQSVGERLRDLGYMN</sequence>
<evidence type="ECO:0000313" key="2">
    <source>
        <dbReference type="EMBL" id="AEH38936.1"/>
    </source>
</evidence>
<dbReference type="RefSeq" id="WP_013875664.1">
    <property type="nucleotide sequence ID" value="NC_015658.1"/>
</dbReference>
<dbReference type="Proteomes" id="UP000006794">
    <property type="component" value="Plasmid pHALXA01"/>
</dbReference>
<name>F8DD49_HALXS</name>
<dbReference type="KEGG" id="hxa:Halxa_0333"/>
<feature type="compositionally biased region" description="Basic and acidic residues" evidence="1">
    <location>
        <begin position="279"/>
        <end position="290"/>
    </location>
</feature>
<dbReference type="EMBL" id="CP002840">
    <property type="protein sequence ID" value="AEH38936.1"/>
    <property type="molecule type" value="Genomic_DNA"/>
</dbReference>